<dbReference type="KEGG" id="vg:65131996"/>
<evidence type="ECO:0000313" key="1">
    <source>
        <dbReference type="EMBL" id="QOR57831.1"/>
    </source>
</evidence>
<accession>A0A7M1RVB9</accession>
<organism evidence="1 2">
    <name type="scientific">uncultured phage cr272_1</name>
    <dbReference type="NCBI Taxonomy" id="2772094"/>
    <lineage>
        <taxon>Viruses</taxon>
        <taxon>Duplodnaviria</taxon>
        <taxon>Heunggongvirae</taxon>
        <taxon>Uroviricota</taxon>
        <taxon>Caudoviricetes</taxon>
        <taxon>Crassvirales</taxon>
        <taxon>Suoliviridae</taxon>
        <taxon>Oafivirinae</taxon>
        <taxon>Buhlduvirus</taxon>
        <taxon>Buhlduvirus porcinus</taxon>
    </lineage>
</organism>
<dbReference type="GeneID" id="65131996"/>
<sequence length="292" mass="34227">MADMDSTEVRLRVTDIKEWIFEAVERIGAPMQYATKESGVDSPILKIQDYQVPLPADLHSLEGVAYSSNENGPWRPMDKSTSMIHQHKDIKKRPPFPHNPQIPHDENNKAIDVHVVDVHEHQPEAKKAITSLSQFYTQNFMKYVDKVNPYEVPEYFIKPGWIVTNVNKGYIKLIYKTILTDERGYPLIPDLVSYQEALYWYVLMKLSFAKWMKGTLGGKGVNAGQNMYTFIHQQWNFYRNLAYAEAMMPTTDDMRNIKNQWNKLIPDWEEDKHFFSTIGKEEITYNDYYHGY</sequence>
<dbReference type="InterPro" id="IPR057118">
    <property type="entry name" value="R1-like"/>
</dbReference>
<dbReference type="Proteomes" id="UP000594103">
    <property type="component" value="Segment"/>
</dbReference>
<dbReference type="Pfam" id="PF24228">
    <property type="entry name" value="CrAss_Ring_1"/>
    <property type="match status" value="1"/>
</dbReference>
<evidence type="ECO:0000313" key="2">
    <source>
        <dbReference type="Proteomes" id="UP000594103"/>
    </source>
</evidence>
<reference evidence="1 2" key="1">
    <citation type="submission" date="2020-07" db="EMBL/GenBank/DDBJ databases">
        <title>Taxonomic proposal: Crassvirales, a new order of highly abundant and diverse bacterial viruses.</title>
        <authorList>
            <person name="Shkoporov A.N."/>
            <person name="Stockdale S.R."/>
            <person name="Guerin E."/>
            <person name="Ross R.P."/>
            <person name="Hill C."/>
        </authorList>
    </citation>
    <scope>NUCLEOTIDE SEQUENCE [LARGE SCALE GENOMIC DNA]</scope>
</reference>
<dbReference type="RefSeq" id="YP_010113471.1">
    <property type="nucleotide sequence ID" value="NC_055903.1"/>
</dbReference>
<proteinExistence type="predicted"/>
<protein>
    <submittedName>
        <fullName evidence="1">Uncharacterized protein</fullName>
    </submittedName>
</protein>
<name>A0A7M1RVB9_9CAUD</name>
<keyword evidence="2" id="KW-1185">Reference proteome</keyword>
<dbReference type="EMBL" id="MT774410">
    <property type="protein sequence ID" value="QOR57831.1"/>
    <property type="molecule type" value="Genomic_DNA"/>
</dbReference>